<dbReference type="AlphaFoldDB" id="A0A2P2Q915"/>
<protein>
    <submittedName>
        <fullName evidence="2">Uncharacterized protein</fullName>
    </submittedName>
</protein>
<reference evidence="2" key="1">
    <citation type="submission" date="2018-02" db="EMBL/GenBank/DDBJ databases">
        <title>Rhizophora mucronata_Transcriptome.</title>
        <authorList>
            <person name="Meera S.P."/>
            <person name="Sreeshan A."/>
            <person name="Augustine A."/>
        </authorList>
    </citation>
    <scope>NUCLEOTIDE SEQUENCE</scope>
    <source>
        <tissue evidence="2">Leaf</tissue>
    </source>
</reference>
<proteinExistence type="predicted"/>
<name>A0A2P2Q915_RHIMU</name>
<feature type="transmembrane region" description="Helical" evidence="1">
    <location>
        <begin position="36"/>
        <end position="55"/>
    </location>
</feature>
<accession>A0A2P2Q915</accession>
<sequence>MRKWSQTSVCVFKLQELVLFPIGSSSFLLKLNAVHIYYPLISVFVFVYCCCCCCIQ</sequence>
<evidence type="ECO:0000313" key="2">
    <source>
        <dbReference type="EMBL" id="MBX63369.1"/>
    </source>
</evidence>
<keyword evidence="1" id="KW-1133">Transmembrane helix</keyword>
<keyword evidence="1" id="KW-0472">Membrane</keyword>
<dbReference type="EMBL" id="GGEC01082885">
    <property type="protein sequence ID" value="MBX63369.1"/>
    <property type="molecule type" value="Transcribed_RNA"/>
</dbReference>
<keyword evidence="1" id="KW-0812">Transmembrane</keyword>
<organism evidence="2">
    <name type="scientific">Rhizophora mucronata</name>
    <name type="common">Asiatic mangrove</name>
    <dbReference type="NCBI Taxonomy" id="61149"/>
    <lineage>
        <taxon>Eukaryota</taxon>
        <taxon>Viridiplantae</taxon>
        <taxon>Streptophyta</taxon>
        <taxon>Embryophyta</taxon>
        <taxon>Tracheophyta</taxon>
        <taxon>Spermatophyta</taxon>
        <taxon>Magnoliopsida</taxon>
        <taxon>eudicotyledons</taxon>
        <taxon>Gunneridae</taxon>
        <taxon>Pentapetalae</taxon>
        <taxon>rosids</taxon>
        <taxon>fabids</taxon>
        <taxon>Malpighiales</taxon>
        <taxon>Rhizophoraceae</taxon>
        <taxon>Rhizophora</taxon>
    </lineage>
</organism>
<evidence type="ECO:0000256" key="1">
    <source>
        <dbReference type="SAM" id="Phobius"/>
    </source>
</evidence>